<accession>A0AAU8MQH3</accession>
<gene>
    <name evidence="4" type="ORF">ABU614_18970</name>
</gene>
<dbReference type="Pfam" id="PF01471">
    <property type="entry name" value="PG_binding_1"/>
    <property type="match status" value="1"/>
</dbReference>
<dbReference type="InterPro" id="IPR036365">
    <property type="entry name" value="PGBD-like_sf"/>
</dbReference>
<organism evidence="4">
    <name type="scientific">Lysobacter firmicutimachus</name>
    <dbReference type="NCBI Taxonomy" id="1792846"/>
    <lineage>
        <taxon>Bacteria</taxon>
        <taxon>Pseudomonadati</taxon>
        <taxon>Pseudomonadota</taxon>
        <taxon>Gammaproteobacteria</taxon>
        <taxon>Lysobacterales</taxon>
        <taxon>Lysobacteraceae</taxon>
        <taxon>Lysobacter</taxon>
    </lineage>
</organism>
<dbReference type="InterPro" id="IPR002477">
    <property type="entry name" value="Peptidoglycan-bd-like"/>
</dbReference>
<dbReference type="SUPFAM" id="SSF47090">
    <property type="entry name" value="PGBD-like"/>
    <property type="match status" value="1"/>
</dbReference>
<feature type="compositionally biased region" description="Polar residues" evidence="1">
    <location>
        <begin position="381"/>
        <end position="392"/>
    </location>
</feature>
<dbReference type="InterPro" id="IPR046519">
    <property type="entry name" value="X-Tfes_XVIPCD"/>
</dbReference>
<dbReference type="Pfam" id="PF20410">
    <property type="entry name" value="X-Tfes_XVIPCD"/>
    <property type="match status" value="1"/>
</dbReference>
<dbReference type="EMBL" id="CP159925">
    <property type="protein sequence ID" value="XCO74440.1"/>
    <property type="molecule type" value="Genomic_DNA"/>
</dbReference>
<dbReference type="InterPro" id="IPR036366">
    <property type="entry name" value="PGBDSf"/>
</dbReference>
<reference evidence="4" key="1">
    <citation type="submission" date="2024-06" db="EMBL/GenBank/DDBJ databases">
        <authorList>
            <person name="Li S."/>
        </authorList>
    </citation>
    <scope>NUCLEOTIDE SEQUENCE</scope>
    <source>
        <strain evidence="4">SR10</strain>
    </source>
</reference>
<dbReference type="AlphaFoldDB" id="A0AAU8MQH3"/>
<evidence type="ECO:0000313" key="4">
    <source>
        <dbReference type="EMBL" id="XCO74440.1"/>
    </source>
</evidence>
<proteinExistence type="predicted"/>
<dbReference type="InterPro" id="IPR023346">
    <property type="entry name" value="Lysozyme-like_dom_sf"/>
</dbReference>
<name>A0AAU8MQH3_9GAMM</name>
<feature type="domain" description="X-Tfes XVIPCD" evidence="3">
    <location>
        <begin position="294"/>
        <end position="388"/>
    </location>
</feature>
<evidence type="ECO:0000256" key="1">
    <source>
        <dbReference type="SAM" id="MobiDB-lite"/>
    </source>
</evidence>
<dbReference type="Gene3D" id="1.10.101.10">
    <property type="entry name" value="PGBD-like superfamily/PGBD"/>
    <property type="match status" value="1"/>
</dbReference>
<feature type="region of interest" description="Disordered" evidence="1">
    <location>
        <begin position="373"/>
        <end position="410"/>
    </location>
</feature>
<evidence type="ECO:0000259" key="2">
    <source>
        <dbReference type="Pfam" id="PF01471"/>
    </source>
</evidence>
<feature type="domain" description="Peptidoglycan binding-like" evidence="2">
    <location>
        <begin position="222"/>
        <end position="283"/>
    </location>
</feature>
<dbReference type="RefSeq" id="WP_363797288.1">
    <property type="nucleotide sequence ID" value="NZ_CP159925.1"/>
</dbReference>
<dbReference type="Gene3D" id="1.10.530.10">
    <property type="match status" value="1"/>
</dbReference>
<dbReference type="SUPFAM" id="SSF53955">
    <property type="entry name" value="Lysozyme-like"/>
    <property type="match status" value="1"/>
</dbReference>
<sequence>MSNGHGRSTEGFGIDRNSSVNLIVKTALENGVTDTRQIAYMLATAQHETRNFSAPEEDFGRSQARKLGYSGGEDFYGRGYVHLTHDYNYKTFDKLLGLNGQLVKHPDLAKDPELAAKILVVGMRDGLFTGKRLDRYIDEDSHDLYNARRTVNGVTPAKAWTVKAAKDCQNYAEAWERKLPGIIEDIKKHGVSIGQADTRAPAREPAAARNALADGLLKQDERGPAVRGLQESLNQLGYHDARGHALRADGDFGERTKEALQAFQRAHGLKDDGIAGPKTLEALKQAERAPLLSNAAHPDHAMFKNAVDGLEKLGPQAFKSHAELERAAATLTYEAKVSGLSRIDHVVPTANGGGLFAVQGALTDPGHQRVHVDKAHAAQQPIEQSTFQSGQDAPQFAAQAPEQKPKSHTV</sequence>
<evidence type="ECO:0000259" key="3">
    <source>
        <dbReference type="Pfam" id="PF20410"/>
    </source>
</evidence>
<protein>
    <submittedName>
        <fullName evidence="4">Peptidoglycan-binding protein</fullName>
    </submittedName>
</protein>